<feature type="compositionally biased region" description="Basic and acidic residues" evidence="2">
    <location>
        <begin position="174"/>
        <end position="197"/>
    </location>
</feature>
<keyword evidence="5" id="KW-1185">Reference proteome</keyword>
<name>A0AAV1H4J1_XYRNO</name>
<feature type="region of interest" description="Disordered" evidence="2">
    <location>
        <begin position="96"/>
        <end position="205"/>
    </location>
</feature>
<feature type="compositionally biased region" description="Basic and acidic residues" evidence="2">
    <location>
        <begin position="96"/>
        <end position="113"/>
    </location>
</feature>
<dbReference type="Gene3D" id="4.10.60.10">
    <property type="entry name" value="Zinc finger, CCHC-type"/>
    <property type="match status" value="1"/>
</dbReference>
<feature type="compositionally biased region" description="Acidic residues" evidence="2">
    <location>
        <begin position="128"/>
        <end position="146"/>
    </location>
</feature>
<dbReference type="Pfam" id="PF00098">
    <property type="entry name" value="zf-CCHC"/>
    <property type="match status" value="1"/>
</dbReference>
<dbReference type="PROSITE" id="PS50158">
    <property type="entry name" value="ZF_CCHC"/>
    <property type="match status" value="1"/>
</dbReference>
<dbReference type="InterPro" id="IPR036875">
    <property type="entry name" value="Znf_CCHC_sf"/>
</dbReference>
<reference evidence="4" key="1">
    <citation type="submission" date="2023-08" db="EMBL/GenBank/DDBJ databases">
        <authorList>
            <person name="Alioto T."/>
            <person name="Alioto T."/>
            <person name="Gomez Garrido J."/>
        </authorList>
    </citation>
    <scope>NUCLEOTIDE SEQUENCE</scope>
</reference>
<dbReference type="AlphaFoldDB" id="A0AAV1H4J1"/>
<feature type="compositionally biased region" description="Basic and acidic residues" evidence="2">
    <location>
        <begin position="147"/>
        <end position="157"/>
    </location>
</feature>
<evidence type="ECO:0000256" key="1">
    <source>
        <dbReference type="PROSITE-ProRule" id="PRU00047"/>
    </source>
</evidence>
<evidence type="ECO:0000256" key="2">
    <source>
        <dbReference type="SAM" id="MobiDB-lite"/>
    </source>
</evidence>
<keyword evidence="1" id="KW-0862">Zinc</keyword>
<evidence type="ECO:0000313" key="4">
    <source>
        <dbReference type="EMBL" id="CAJ1079172.1"/>
    </source>
</evidence>
<evidence type="ECO:0000259" key="3">
    <source>
        <dbReference type="PROSITE" id="PS50158"/>
    </source>
</evidence>
<evidence type="ECO:0000313" key="5">
    <source>
        <dbReference type="Proteomes" id="UP001178508"/>
    </source>
</evidence>
<dbReference type="GO" id="GO:0003676">
    <property type="term" value="F:nucleic acid binding"/>
    <property type="evidence" value="ECO:0007669"/>
    <property type="project" value="InterPro"/>
</dbReference>
<protein>
    <recommendedName>
        <fullName evidence="3">CCHC-type domain-containing protein</fullName>
    </recommendedName>
</protein>
<proteinExistence type="predicted"/>
<feature type="domain" description="CCHC-type" evidence="3">
    <location>
        <begin position="82"/>
        <end position="96"/>
    </location>
</feature>
<keyword evidence="1" id="KW-0863">Zinc-finger</keyword>
<sequence>MESERRGEMGLGTAETMMEKIKEGIPREWMRLIEREAGENGKGEIEMFVGGSERRVSLDFLRGNSRLCIQPGHIFKDCHEFRCFRCGKQGHYARECEGRGRGETGGEQERGEEERMEEGGDEDRGVEEGGEEDGGGEGEGEEEGGEQTERREEESRRSTTNAEEEREQTGGAKTEPKDLGPRCREERGGEELVKGGEAETMGGGETHWDERCVNVVKREWLGEMYNNNGGDKTRGVAILVKRGAVENVRKCVDDGEGRVIVITFEHEGKEYKLLNVYAPNEEKERKEFFERMGRMSGKDCLIVGDFNVWCGRLDASESMDYRRDMSRGVFKEMMRENDMIDV</sequence>
<keyword evidence="1" id="KW-0479">Metal-binding</keyword>
<organism evidence="4 5">
    <name type="scientific">Xyrichtys novacula</name>
    <name type="common">Pearly razorfish</name>
    <name type="synonym">Hemipteronotus novacula</name>
    <dbReference type="NCBI Taxonomy" id="13765"/>
    <lineage>
        <taxon>Eukaryota</taxon>
        <taxon>Metazoa</taxon>
        <taxon>Chordata</taxon>
        <taxon>Craniata</taxon>
        <taxon>Vertebrata</taxon>
        <taxon>Euteleostomi</taxon>
        <taxon>Actinopterygii</taxon>
        <taxon>Neopterygii</taxon>
        <taxon>Teleostei</taxon>
        <taxon>Neoteleostei</taxon>
        <taxon>Acanthomorphata</taxon>
        <taxon>Eupercaria</taxon>
        <taxon>Labriformes</taxon>
        <taxon>Labridae</taxon>
        <taxon>Xyrichtys</taxon>
    </lineage>
</organism>
<dbReference type="InterPro" id="IPR001878">
    <property type="entry name" value="Znf_CCHC"/>
</dbReference>
<dbReference type="Proteomes" id="UP001178508">
    <property type="component" value="Chromosome 18"/>
</dbReference>
<dbReference type="InterPro" id="IPR036691">
    <property type="entry name" value="Endo/exonu/phosph_ase_sf"/>
</dbReference>
<gene>
    <name evidence="4" type="ORF">XNOV1_A024591</name>
</gene>
<dbReference type="Gene3D" id="3.60.10.10">
    <property type="entry name" value="Endonuclease/exonuclease/phosphatase"/>
    <property type="match status" value="1"/>
</dbReference>
<dbReference type="SUPFAM" id="SSF56219">
    <property type="entry name" value="DNase I-like"/>
    <property type="match status" value="1"/>
</dbReference>
<accession>A0AAV1H4J1</accession>
<dbReference type="EMBL" id="OY660881">
    <property type="protein sequence ID" value="CAJ1079172.1"/>
    <property type="molecule type" value="Genomic_DNA"/>
</dbReference>
<dbReference type="SMART" id="SM00343">
    <property type="entry name" value="ZnF_C2HC"/>
    <property type="match status" value="2"/>
</dbReference>
<dbReference type="SUPFAM" id="SSF57756">
    <property type="entry name" value="Retrovirus zinc finger-like domains"/>
    <property type="match status" value="1"/>
</dbReference>
<dbReference type="GO" id="GO:0008270">
    <property type="term" value="F:zinc ion binding"/>
    <property type="evidence" value="ECO:0007669"/>
    <property type="project" value="UniProtKB-KW"/>
</dbReference>